<evidence type="ECO:0000256" key="8">
    <source>
        <dbReference type="PROSITE-ProRule" id="PRU00175"/>
    </source>
</evidence>
<evidence type="ECO:0000256" key="4">
    <source>
        <dbReference type="ARBA" id="ARBA00022723"/>
    </source>
</evidence>
<dbReference type="FunCoup" id="A0A7N2LAG0">
    <property type="interactions" value="4"/>
</dbReference>
<name>A0A7N2LAG0_QUELO</name>
<dbReference type="PANTHER" id="PTHR15710:SF240">
    <property type="entry name" value="RING-TYPE E3 UBIQUITIN TRANSFERASE"/>
    <property type="match status" value="1"/>
</dbReference>
<keyword evidence="12" id="KW-1185">Reference proteome</keyword>
<evidence type="ECO:0000256" key="3">
    <source>
        <dbReference type="ARBA" id="ARBA00022679"/>
    </source>
</evidence>
<dbReference type="KEGG" id="qlo:115984239"/>
<feature type="region of interest" description="Disordered" evidence="9">
    <location>
        <begin position="1"/>
        <end position="22"/>
    </location>
</feature>
<organism evidence="11 12">
    <name type="scientific">Quercus lobata</name>
    <name type="common">Valley oak</name>
    <dbReference type="NCBI Taxonomy" id="97700"/>
    <lineage>
        <taxon>Eukaryota</taxon>
        <taxon>Viridiplantae</taxon>
        <taxon>Streptophyta</taxon>
        <taxon>Embryophyta</taxon>
        <taxon>Tracheophyta</taxon>
        <taxon>Spermatophyta</taxon>
        <taxon>Magnoliopsida</taxon>
        <taxon>eudicotyledons</taxon>
        <taxon>Gunneridae</taxon>
        <taxon>Pentapetalae</taxon>
        <taxon>rosids</taxon>
        <taxon>fabids</taxon>
        <taxon>Fagales</taxon>
        <taxon>Fagaceae</taxon>
        <taxon>Quercus</taxon>
    </lineage>
</organism>
<dbReference type="EC" id="2.3.2.27" evidence="2"/>
<evidence type="ECO:0000259" key="10">
    <source>
        <dbReference type="PROSITE" id="PS50089"/>
    </source>
</evidence>
<evidence type="ECO:0000256" key="9">
    <source>
        <dbReference type="SAM" id="MobiDB-lite"/>
    </source>
</evidence>
<evidence type="ECO:0000256" key="2">
    <source>
        <dbReference type="ARBA" id="ARBA00012483"/>
    </source>
</evidence>
<dbReference type="Pfam" id="PF14369">
    <property type="entry name" value="Zn_ribbon_19"/>
    <property type="match status" value="1"/>
</dbReference>
<evidence type="ECO:0000313" key="11">
    <source>
        <dbReference type="EnsemblPlants" id="QL04p001571:mrna:CDS:3"/>
    </source>
</evidence>
<dbReference type="Gramene" id="QL04p001571:mrna">
    <property type="protein sequence ID" value="QL04p001571:mrna:CDS:3"/>
    <property type="gene ID" value="QL04p001571"/>
</dbReference>
<evidence type="ECO:0000256" key="5">
    <source>
        <dbReference type="ARBA" id="ARBA00022771"/>
    </source>
</evidence>
<dbReference type="Proteomes" id="UP000594261">
    <property type="component" value="Chromosome 4"/>
</dbReference>
<dbReference type="RefSeq" id="XP_030963068.1">
    <property type="nucleotide sequence ID" value="XM_031107208.1"/>
</dbReference>
<dbReference type="GO" id="GO:0005737">
    <property type="term" value="C:cytoplasm"/>
    <property type="evidence" value="ECO:0007669"/>
    <property type="project" value="TreeGrafter"/>
</dbReference>
<dbReference type="InterPro" id="IPR013083">
    <property type="entry name" value="Znf_RING/FYVE/PHD"/>
</dbReference>
<dbReference type="OMA" id="HCGSEFV"/>
<dbReference type="Gene3D" id="3.30.40.10">
    <property type="entry name" value="Zinc/RING finger domain, C3HC4 (zinc finger)"/>
    <property type="match status" value="1"/>
</dbReference>
<dbReference type="InterPro" id="IPR039525">
    <property type="entry name" value="RNF126-like_zinc-ribbon"/>
</dbReference>
<reference evidence="11" key="2">
    <citation type="submission" date="2021-01" db="UniProtKB">
        <authorList>
            <consortium name="EnsemblPlants"/>
        </authorList>
    </citation>
    <scope>IDENTIFICATION</scope>
</reference>
<evidence type="ECO:0000256" key="1">
    <source>
        <dbReference type="ARBA" id="ARBA00000900"/>
    </source>
</evidence>
<dbReference type="GO" id="GO:0008270">
    <property type="term" value="F:zinc ion binding"/>
    <property type="evidence" value="ECO:0007669"/>
    <property type="project" value="UniProtKB-KW"/>
</dbReference>
<dbReference type="AlphaFoldDB" id="A0A7N2LAG0"/>
<dbReference type="InParanoid" id="A0A7N2LAG0"/>
<dbReference type="SMART" id="SM00184">
    <property type="entry name" value="RING"/>
    <property type="match status" value="1"/>
</dbReference>
<dbReference type="GO" id="GO:0016567">
    <property type="term" value="P:protein ubiquitination"/>
    <property type="evidence" value="ECO:0007669"/>
    <property type="project" value="TreeGrafter"/>
</dbReference>
<dbReference type="GO" id="GO:0061630">
    <property type="term" value="F:ubiquitin protein ligase activity"/>
    <property type="evidence" value="ECO:0007669"/>
    <property type="project" value="UniProtKB-EC"/>
</dbReference>
<dbReference type="EMBL" id="LRBV02000004">
    <property type="status" value="NOT_ANNOTATED_CDS"/>
    <property type="molecule type" value="Genomic_DNA"/>
</dbReference>
<dbReference type="OrthoDB" id="8062037at2759"/>
<proteinExistence type="predicted"/>
<reference evidence="11 12" key="1">
    <citation type="journal article" date="2016" name="G3 (Bethesda)">
        <title>First Draft Assembly and Annotation of the Genome of a California Endemic Oak Quercus lobata Nee (Fagaceae).</title>
        <authorList>
            <person name="Sork V.L."/>
            <person name="Fitz-Gibbon S.T."/>
            <person name="Puiu D."/>
            <person name="Crepeau M."/>
            <person name="Gugger P.F."/>
            <person name="Sherman R."/>
            <person name="Stevens K."/>
            <person name="Langley C.H."/>
            <person name="Pellegrini M."/>
            <person name="Salzberg S.L."/>
        </authorList>
    </citation>
    <scope>NUCLEOTIDE SEQUENCE [LARGE SCALE GENOMIC DNA]</scope>
    <source>
        <strain evidence="11 12">cv. SW786</strain>
    </source>
</reference>
<dbReference type="SUPFAM" id="SSF57850">
    <property type="entry name" value="RING/U-box"/>
    <property type="match status" value="1"/>
</dbReference>
<evidence type="ECO:0000313" key="12">
    <source>
        <dbReference type="Proteomes" id="UP000594261"/>
    </source>
</evidence>
<dbReference type="GeneID" id="115984239"/>
<keyword evidence="5 8" id="KW-0863">Zinc-finger</keyword>
<gene>
    <name evidence="11" type="primary">LOC115984239</name>
</gene>
<accession>A0A7N2LAG0</accession>
<comment type="catalytic activity">
    <reaction evidence="1">
        <text>S-ubiquitinyl-[E2 ubiquitin-conjugating enzyme]-L-cysteine + [acceptor protein]-L-lysine = [E2 ubiquitin-conjugating enzyme]-L-cysteine + N(6)-ubiquitinyl-[acceptor protein]-L-lysine.</text>
        <dbReference type="EC" id="2.3.2.27"/>
    </reaction>
</comment>
<keyword evidence="6" id="KW-0833">Ubl conjugation pathway</keyword>
<feature type="domain" description="RING-type" evidence="10">
    <location>
        <begin position="131"/>
        <end position="172"/>
    </location>
</feature>
<keyword evidence="7" id="KW-0862">Zinc</keyword>
<evidence type="ECO:0000256" key="7">
    <source>
        <dbReference type="ARBA" id="ARBA00022833"/>
    </source>
</evidence>
<dbReference type="InterPro" id="IPR001841">
    <property type="entry name" value="Znf_RING"/>
</dbReference>
<dbReference type="PROSITE" id="PS50089">
    <property type="entry name" value="ZF_RING_2"/>
    <property type="match status" value="1"/>
</dbReference>
<keyword evidence="3" id="KW-0808">Transferase</keyword>
<dbReference type="EnsemblPlants" id="QL04p001571:mrna">
    <property type="protein sequence ID" value="QL04p001571:mrna:CDS:3"/>
    <property type="gene ID" value="QL04p001571"/>
</dbReference>
<evidence type="ECO:0000256" key="6">
    <source>
        <dbReference type="ARBA" id="ARBA00022786"/>
    </source>
</evidence>
<dbReference type="Pfam" id="PF13639">
    <property type="entry name" value="zf-RING_2"/>
    <property type="match status" value="1"/>
</dbReference>
<keyword evidence="4" id="KW-0479">Metal-binding</keyword>
<protein>
    <recommendedName>
        <fullName evidence="2">RING-type E3 ubiquitin transferase</fullName>
        <ecNumber evidence="2">2.3.2.27</ecNumber>
    </recommendedName>
</protein>
<sequence>MNSTRCATDTRMAAGLPETEEEEEMQRQTYTYWCHECDMSVNLISLSLSHSQCPHCNSSDFLELMDSTIATTTTQQQDSYFLDNPTLLHRLFLLHHNEEDNINNNNHVDSSSLSTITISSSMLDSDPVLLCAICKDDLLLHSQAKQLPCSHLYHSQCILPWLSSHNSCPLCRFQLPTTAAAAAAATTGTLSFLDFLHDEVEQEQDWLGFTNTLRHIARRQTMVAAAAASGDQHLGLNDNDHNAHIILP</sequence>
<dbReference type="PANTHER" id="PTHR15710">
    <property type="entry name" value="E3 UBIQUITIN-PROTEIN LIGASE PRAJA"/>
    <property type="match status" value="1"/>
</dbReference>